<dbReference type="PANTHER" id="PTHR44259:SF97">
    <property type="entry name" value="DUF295 DOMAIN-CONTAINING PROTEIN"/>
    <property type="match status" value="1"/>
</dbReference>
<dbReference type="KEGG" id="eus:EUTSA_v10001157mg"/>
<dbReference type="Pfam" id="PF03478">
    <property type="entry name" value="Beta-prop_KIB1-4"/>
    <property type="match status" value="1"/>
</dbReference>
<dbReference type="InterPro" id="IPR005174">
    <property type="entry name" value="KIB1-4_b-propeller"/>
</dbReference>
<reference evidence="2 3" key="1">
    <citation type="journal article" date="2013" name="Front. Plant Sci.">
        <title>The Reference Genome of the Halophytic Plant Eutrema salsugineum.</title>
        <authorList>
            <person name="Yang R."/>
            <person name="Jarvis D.E."/>
            <person name="Chen H."/>
            <person name="Beilstein M.A."/>
            <person name="Grimwood J."/>
            <person name="Jenkins J."/>
            <person name="Shu S."/>
            <person name="Prochnik S."/>
            <person name="Xin M."/>
            <person name="Ma C."/>
            <person name="Schmutz J."/>
            <person name="Wing R.A."/>
            <person name="Mitchell-Olds T."/>
            <person name="Schumaker K.S."/>
            <person name="Wang X."/>
        </authorList>
    </citation>
    <scope>NUCLEOTIDE SEQUENCE [LARGE SCALE GENOMIC DNA]</scope>
</reference>
<gene>
    <name evidence="2" type="ORF">EUTSA_v10001157mg</name>
</gene>
<evidence type="ECO:0000313" key="2">
    <source>
        <dbReference type="EMBL" id="ESQ39749.1"/>
    </source>
</evidence>
<dbReference type="EMBL" id="KI517465">
    <property type="protein sequence ID" value="ESQ39749.1"/>
    <property type="molecule type" value="Genomic_DNA"/>
</dbReference>
<dbReference type="PANTHER" id="PTHR44259">
    <property type="entry name" value="OS07G0183000 PROTEIN-RELATED"/>
    <property type="match status" value="1"/>
</dbReference>
<evidence type="ECO:0000259" key="1">
    <source>
        <dbReference type="Pfam" id="PF03478"/>
    </source>
</evidence>
<feature type="domain" description="KIB1-4 beta-propeller" evidence="1">
    <location>
        <begin position="98"/>
        <end position="329"/>
    </location>
</feature>
<dbReference type="InterPro" id="IPR050942">
    <property type="entry name" value="F-box_BR-signaling"/>
</dbReference>
<dbReference type="OrthoDB" id="1044565at2759"/>
<sequence>MSQLLSRILKPIVYKNVLRHNKNIVRWCSSKPHYPFLLIDHIPKVGVGDSSDGRLEIRSDCDSNKEVLIKDEDLAEEVVEAMNNEFITYDHLFFMEKFEHLPRLPNGSQIQNIAMSCRPGLNNEDWVAAVEFSGSHQLRFYRHKDPRWIDIETTHESVSPYSSLMYSKKDQRFYVPTPGCSYLCSFDLNFKEKDKPEFIEVRKNYLPKNGDEFYMYDLAEMNFSTRTHHFVESPSGEQFLISWYYEDDAEVDRGKLNLKIFHKTKKFKVFREDTKLSDRRRKFMSYTEDIGDLCIFLGRDEPLCVPASSSPGLKPNCIYFVGYNYGVYDITENFCTFFEGKDLKLRSLRDPYWPHPLSLTPY</sequence>
<protein>
    <recommendedName>
        <fullName evidence="1">KIB1-4 beta-propeller domain-containing protein</fullName>
    </recommendedName>
</protein>
<name>V4L7X6_EUTSA</name>
<proteinExistence type="predicted"/>
<keyword evidence="3" id="KW-1185">Reference proteome</keyword>
<organism evidence="2 3">
    <name type="scientific">Eutrema salsugineum</name>
    <name type="common">Saltwater cress</name>
    <name type="synonym">Sisymbrium salsugineum</name>
    <dbReference type="NCBI Taxonomy" id="72664"/>
    <lineage>
        <taxon>Eukaryota</taxon>
        <taxon>Viridiplantae</taxon>
        <taxon>Streptophyta</taxon>
        <taxon>Embryophyta</taxon>
        <taxon>Tracheophyta</taxon>
        <taxon>Spermatophyta</taxon>
        <taxon>Magnoliopsida</taxon>
        <taxon>eudicotyledons</taxon>
        <taxon>Gunneridae</taxon>
        <taxon>Pentapetalae</taxon>
        <taxon>rosids</taxon>
        <taxon>malvids</taxon>
        <taxon>Brassicales</taxon>
        <taxon>Brassicaceae</taxon>
        <taxon>Eutremeae</taxon>
        <taxon>Eutrema</taxon>
    </lineage>
</organism>
<dbReference type="Gramene" id="ESQ39749">
    <property type="protein sequence ID" value="ESQ39749"/>
    <property type="gene ID" value="EUTSA_v10001157mg"/>
</dbReference>
<dbReference type="OMA" id="KFMSYTE"/>
<accession>V4L7X6</accession>
<dbReference type="Proteomes" id="UP000030689">
    <property type="component" value="Unassembled WGS sequence"/>
</dbReference>
<dbReference type="AlphaFoldDB" id="V4L7X6"/>
<evidence type="ECO:0000313" key="3">
    <source>
        <dbReference type="Proteomes" id="UP000030689"/>
    </source>
</evidence>